<proteinExistence type="predicted"/>
<protein>
    <submittedName>
        <fullName evidence="1">Uncharacterized protein</fullName>
    </submittedName>
</protein>
<evidence type="ECO:0000313" key="2">
    <source>
        <dbReference type="Proteomes" id="UP000011518"/>
    </source>
</evidence>
<dbReference type="InParanoid" id="L9KWE8"/>
<sequence>MLTGGVLCIPELGSKAGTEYRKPGEQERIAKAAPLDRRGSEFQPTARPQAQTIENILTRSRRGCEDPAVKQAQWGSDQLLENLVLSKEHQSPEDEAAVSPMDFQQLPFVIDRSSSEALGEGGRVGGRPLSGFHEKLRMDPSRSYPLLLPQQKKELPTANGWKHFITAFAYHWDGETSDDSTAAVGLR</sequence>
<name>L9KWE8_TUPCH</name>
<dbReference type="Proteomes" id="UP000011518">
    <property type="component" value="Unassembled WGS sequence"/>
</dbReference>
<reference evidence="2" key="1">
    <citation type="submission" date="2012-07" db="EMBL/GenBank/DDBJ databases">
        <title>Genome of the Chinese tree shrew, a rising model animal genetically related to primates.</title>
        <authorList>
            <person name="Zhang G."/>
            <person name="Fan Y."/>
            <person name="Yao Y."/>
            <person name="Huang Z."/>
        </authorList>
    </citation>
    <scope>NUCLEOTIDE SEQUENCE [LARGE SCALE GENOMIC DNA]</scope>
</reference>
<gene>
    <name evidence="1" type="ORF">TREES_T100020507</name>
</gene>
<organism evidence="1 2">
    <name type="scientific">Tupaia chinensis</name>
    <name type="common">Chinese tree shrew</name>
    <name type="synonym">Tupaia belangeri chinensis</name>
    <dbReference type="NCBI Taxonomy" id="246437"/>
    <lineage>
        <taxon>Eukaryota</taxon>
        <taxon>Metazoa</taxon>
        <taxon>Chordata</taxon>
        <taxon>Craniata</taxon>
        <taxon>Vertebrata</taxon>
        <taxon>Euteleostomi</taxon>
        <taxon>Mammalia</taxon>
        <taxon>Eutheria</taxon>
        <taxon>Euarchontoglires</taxon>
        <taxon>Scandentia</taxon>
        <taxon>Tupaiidae</taxon>
        <taxon>Tupaia</taxon>
    </lineage>
</organism>
<keyword evidence="2" id="KW-1185">Reference proteome</keyword>
<evidence type="ECO:0000313" key="1">
    <source>
        <dbReference type="EMBL" id="ELW67003.1"/>
    </source>
</evidence>
<dbReference type="EMBL" id="KB320633">
    <property type="protein sequence ID" value="ELW67003.1"/>
    <property type="molecule type" value="Genomic_DNA"/>
</dbReference>
<accession>L9KWE8</accession>
<reference evidence="2" key="2">
    <citation type="journal article" date="2013" name="Nat. Commun.">
        <title>Genome of the Chinese tree shrew.</title>
        <authorList>
            <person name="Fan Y."/>
            <person name="Huang Z.Y."/>
            <person name="Cao C.C."/>
            <person name="Chen C.S."/>
            <person name="Chen Y.X."/>
            <person name="Fan D.D."/>
            <person name="He J."/>
            <person name="Hou H.L."/>
            <person name="Hu L."/>
            <person name="Hu X.T."/>
            <person name="Jiang X.T."/>
            <person name="Lai R."/>
            <person name="Lang Y.S."/>
            <person name="Liang B."/>
            <person name="Liao S.G."/>
            <person name="Mu D."/>
            <person name="Ma Y.Y."/>
            <person name="Niu Y.Y."/>
            <person name="Sun X.Q."/>
            <person name="Xia J.Q."/>
            <person name="Xiao J."/>
            <person name="Xiong Z.Q."/>
            <person name="Xu L."/>
            <person name="Yang L."/>
            <person name="Zhang Y."/>
            <person name="Zhao W."/>
            <person name="Zhao X.D."/>
            <person name="Zheng Y.T."/>
            <person name="Zhou J.M."/>
            <person name="Zhu Y.B."/>
            <person name="Zhang G.J."/>
            <person name="Wang J."/>
            <person name="Yao Y.G."/>
        </authorList>
    </citation>
    <scope>NUCLEOTIDE SEQUENCE [LARGE SCALE GENOMIC DNA]</scope>
</reference>
<dbReference type="AlphaFoldDB" id="L9KWE8"/>